<dbReference type="Pfam" id="PF00005">
    <property type="entry name" value="ABC_tran"/>
    <property type="match status" value="1"/>
</dbReference>
<dbReference type="PANTHER" id="PTHR43423:SF1">
    <property type="entry name" value="ABC TRANSPORTER I FAMILY MEMBER 17"/>
    <property type="match status" value="1"/>
</dbReference>
<evidence type="ECO:0000313" key="4">
    <source>
        <dbReference type="EMBL" id="SHN71968.1"/>
    </source>
</evidence>
<dbReference type="GO" id="GO:0016887">
    <property type="term" value="F:ATP hydrolysis activity"/>
    <property type="evidence" value="ECO:0007669"/>
    <property type="project" value="InterPro"/>
</dbReference>
<dbReference type="AlphaFoldDB" id="A0A1M7TMV4"/>
<dbReference type="OrthoDB" id="9809450at2"/>
<gene>
    <name evidence="4" type="ORF">SAMN02745728_02260</name>
</gene>
<evidence type="ECO:0000313" key="5">
    <source>
        <dbReference type="Proteomes" id="UP000186469"/>
    </source>
</evidence>
<dbReference type="PANTHER" id="PTHR43423">
    <property type="entry name" value="ABC TRANSPORTER I FAMILY MEMBER 17"/>
    <property type="match status" value="1"/>
</dbReference>
<evidence type="ECO:0000256" key="2">
    <source>
        <dbReference type="ARBA" id="ARBA00022840"/>
    </source>
</evidence>
<reference evidence="4 5" key="1">
    <citation type="submission" date="2016-12" db="EMBL/GenBank/DDBJ databases">
        <authorList>
            <person name="Song W.-J."/>
            <person name="Kurnit D.M."/>
        </authorList>
    </citation>
    <scope>NUCLEOTIDE SEQUENCE [LARGE SCALE GENOMIC DNA]</scope>
    <source>
        <strain evidence="4 5">DSM 11393</strain>
    </source>
</reference>
<dbReference type="GO" id="GO:0005524">
    <property type="term" value="F:ATP binding"/>
    <property type="evidence" value="ECO:0007669"/>
    <property type="project" value="UniProtKB-KW"/>
</dbReference>
<dbReference type="InterPro" id="IPR003593">
    <property type="entry name" value="AAA+_ATPase"/>
</dbReference>
<evidence type="ECO:0000256" key="1">
    <source>
        <dbReference type="ARBA" id="ARBA00022741"/>
    </source>
</evidence>
<proteinExistence type="predicted"/>
<evidence type="ECO:0000259" key="3">
    <source>
        <dbReference type="PROSITE" id="PS50893"/>
    </source>
</evidence>
<dbReference type="STRING" id="1121455.SAMN02745728_02260"/>
<dbReference type="PROSITE" id="PS50893">
    <property type="entry name" value="ABC_TRANSPORTER_2"/>
    <property type="match status" value="1"/>
</dbReference>
<keyword evidence="2 4" id="KW-0067">ATP-binding</keyword>
<keyword evidence="5" id="KW-1185">Reference proteome</keyword>
<keyword evidence="1" id="KW-0547">Nucleotide-binding</keyword>
<organism evidence="4 5">
    <name type="scientific">Desulfovibrio litoralis DSM 11393</name>
    <dbReference type="NCBI Taxonomy" id="1121455"/>
    <lineage>
        <taxon>Bacteria</taxon>
        <taxon>Pseudomonadati</taxon>
        <taxon>Thermodesulfobacteriota</taxon>
        <taxon>Desulfovibrionia</taxon>
        <taxon>Desulfovibrionales</taxon>
        <taxon>Desulfovibrionaceae</taxon>
        <taxon>Desulfovibrio</taxon>
    </lineage>
</organism>
<accession>A0A1M7TMV4</accession>
<name>A0A1M7TMV4_9BACT</name>
<protein>
    <submittedName>
        <fullName evidence="4">Putative ABC transport system ATP-binding protein</fullName>
    </submittedName>
</protein>
<sequence>MNPLIETKDLEFNKILTYPDMKIFPNQTSFITGKSGSGKSTLFKLFNKTLNPSRGKVFYNNNDIAELNTLELRKEILLVGQSVFLFDKNIRDNFSEYYTYLDKKTPNDDLIKKYLGICCADFSLDKDCISMSGGERHRVYLAICISLLPKVLLIDEPTAALDTLNSIKLIENLLNFSKENFLTMLIISHDQALTETFSQQTIKIGE</sequence>
<feature type="domain" description="ABC transporter" evidence="3">
    <location>
        <begin position="1"/>
        <end position="205"/>
    </location>
</feature>
<dbReference type="SMART" id="SM00382">
    <property type="entry name" value="AAA"/>
    <property type="match status" value="1"/>
</dbReference>
<dbReference type="InterPro" id="IPR003439">
    <property type="entry name" value="ABC_transporter-like_ATP-bd"/>
</dbReference>
<dbReference type="RefSeq" id="WP_072697933.1">
    <property type="nucleotide sequence ID" value="NZ_FRDI01000016.1"/>
</dbReference>
<dbReference type="Gene3D" id="3.40.50.300">
    <property type="entry name" value="P-loop containing nucleotide triphosphate hydrolases"/>
    <property type="match status" value="1"/>
</dbReference>
<dbReference type="EMBL" id="FRDI01000016">
    <property type="protein sequence ID" value="SHN71968.1"/>
    <property type="molecule type" value="Genomic_DNA"/>
</dbReference>
<dbReference type="InterPro" id="IPR027417">
    <property type="entry name" value="P-loop_NTPase"/>
</dbReference>
<dbReference type="Proteomes" id="UP000186469">
    <property type="component" value="Unassembled WGS sequence"/>
</dbReference>
<dbReference type="SUPFAM" id="SSF52540">
    <property type="entry name" value="P-loop containing nucleoside triphosphate hydrolases"/>
    <property type="match status" value="1"/>
</dbReference>